<evidence type="ECO:0000313" key="3">
    <source>
        <dbReference type="Proteomes" id="UP000188268"/>
    </source>
</evidence>
<protein>
    <submittedName>
        <fullName evidence="2">Uncharacterized protein</fullName>
    </submittedName>
</protein>
<evidence type="ECO:0000313" key="2">
    <source>
        <dbReference type="EMBL" id="OMO77249.1"/>
    </source>
</evidence>
<proteinExistence type="predicted"/>
<feature type="compositionally biased region" description="Basic and acidic residues" evidence="1">
    <location>
        <begin position="16"/>
        <end position="31"/>
    </location>
</feature>
<name>A0A1R3I3X6_COCAP</name>
<feature type="region of interest" description="Disordered" evidence="1">
    <location>
        <begin position="1"/>
        <end position="51"/>
    </location>
</feature>
<dbReference type="Gramene" id="OMO77249">
    <property type="protein sequence ID" value="OMO77249"/>
    <property type="gene ID" value="CCACVL1_15126"/>
</dbReference>
<dbReference type="EMBL" id="AWWV01010773">
    <property type="protein sequence ID" value="OMO77249.1"/>
    <property type="molecule type" value="Genomic_DNA"/>
</dbReference>
<sequence length="51" mass="5701">GGEAKTRATTSAAQGRRREPSRVGERRRRQEMGPTRRSTIAHLPSHCFLPS</sequence>
<reference evidence="2 3" key="1">
    <citation type="submission" date="2013-09" db="EMBL/GenBank/DDBJ databases">
        <title>Corchorus capsularis genome sequencing.</title>
        <authorList>
            <person name="Alam M."/>
            <person name="Haque M.S."/>
            <person name="Islam M.S."/>
            <person name="Emdad E.M."/>
            <person name="Islam M.M."/>
            <person name="Ahmed B."/>
            <person name="Halim A."/>
            <person name="Hossen Q.M.M."/>
            <person name="Hossain M.Z."/>
            <person name="Ahmed R."/>
            <person name="Khan M.M."/>
            <person name="Islam R."/>
            <person name="Rashid M.M."/>
            <person name="Khan S.A."/>
            <person name="Rahman M.S."/>
            <person name="Alam M."/>
        </authorList>
    </citation>
    <scope>NUCLEOTIDE SEQUENCE [LARGE SCALE GENOMIC DNA]</scope>
    <source>
        <strain evidence="3">cv. CVL-1</strain>
        <tissue evidence="2">Whole seedling</tissue>
    </source>
</reference>
<gene>
    <name evidence="2" type="ORF">CCACVL1_15126</name>
</gene>
<keyword evidence="3" id="KW-1185">Reference proteome</keyword>
<organism evidence="2 3">
    <name type="scientific">Corchorus capsularis</name>
    <name type="common">Jute</name>
    <dbReference type="NCBI Taxonomy" id="210143"/>
    <lineage>
        <taxon>Eukaryota</taxon>
        <taxon>Viridiplantae</taxon>
        <taxon>Streptophyta</taxon>
        <taxon>Embryophyta</taxon>
        <taxon>Tracheophyta</taxon>
        <taxon>Spermatophyta</taxon>
        <taxon>Magnoliopsida</taxon>
        <taxon>eudicotyledons</taxon>
        <taxon>Gunneridae</taxon>
        <taxon>Pentapetalae</taxon>
        <taxon>rosids</taxon>
        <taxon>malvids</taxon>
        <taxon>Malvales</taxon>
        <taxon>Malvaceae</taxon>
        <taxon>Grewioideae</taxon>
        <taxon>Apeibeae</taxon>
        <taxon>Corchorus</taxon>
    </lineage>
</organism>
<evidence type="ECO:0000256" key="1">
    <source>
        <dbReference type="SAM" id="MobiDB-lite"/>
    </source>
</evidence>
<accession>A0A1R3I3X6</accession>
<comment type="caution">
    <text evidence="2">The sequence shown here is derived from an EMBL/GenBank/DDBJ whole genome shotgun (WGS) entry which is preliminary data.</text>
</comment>
<feature type="non-terminal residue" evidence="2">
    <location>
        <position position="1"/>
    </location>
</feature>
<dbReference type="Proteomes" id="UP000188268">
    <property type="component" value="Unassembled WGS sequence"/>
</dbReference>
<dbReference type="AlphaFoldDB" id="A0A1R3I3X6"/>